<dbReference type="InterPro" id="IPR021150">
    <property type="entry name" value="Ubiq_cyt_c_chap"/>
</dbReference>
<sequence>MFLDRLFGRTGPRAAAEALYDTAVAQARSVTFYRDFGVPDTVDGRFDMLVLHVFMVLHRLKREGEAGRRTGQALFDRMFADMDRSLREMGVGDLSVGKHVKRMGEAFYGRIKSYDAAIEASAADGGAELGDAIARNVFGVEGEGAVRPSGVVLGALASYVLASIRALDGQPAADLLDGRAAYAALPVPSAVREDASDAGGD</sequence>
<comment type="similarity">
    <text evidence="2">Belongs to the UPF0174 family.</text>
</comment>
<dbReference type="OrthoDB" id="7158889at2"/>
<accession>A0A162KRL5</accession>
<dbReference type="EMBL" id="LPZR01000164">
    <property type="protein sequence ID" value="KYO51944.1"/>
    <property type="molecule type" value="Genomic_DNA"/>
</dbReference>
<dbReference type="Proteomes" id="UP000075787">
    <property type="component" value="Unassembled WGS sequence"/>
</dbReference>
<organism evidence="4 5">
    <name type="scientific">Tistrella mobilis</name>
    <dbReference type="NCBI Taxonomy" id="171437"/>
    <lineage>
        <taxon>Bacteria</taxon>
        <taxon>Pseudomonadati</taxon>
        <taxon>Pseudomonadota</taxon>
        <taxon>Alphaproteobacteria</taxon>
        <taxon>Geminicoccales</taxon>
        <taxon>Geminicoccaceae</taxon>
        <taxon>Tistrella</taxon>
    </lineage>
</organism>
<dbReference type="InterPro" id="IPR014569">
    <property type="entry name" value="Ubq_cyt-c_CBP3-rel"/>
</dbReference>
<dbReference type="InterPro" id="IPR007129">
    <property type="entry name" value="Ubiqinol_cyt_c_chaperone_CPB3"/>
</dbReference>
<dbReference type="PANTHER" id="PTHR12184:SF1">
    <property type="entry name" value="UBIQUINOL-CYTOCHROME-C REDUCTASE COMPLEX ASSEMBLY FACTOR 1"/>
    <property type="match status" value="1"/>
</dbReference>
<reference evidence="4 5" key="1">
    <citation type="submission" date="2015-12" db="EMBL/GenBank/DDBJ databases">
        <title>Genome sequence of Tistrella mobilis MCCC 1A02139.</title>
        <authorList>
            <person name="Lu L."/>
            <person name="Lai Q."/>
            <person name="Shao Z."/>
            <person name="Qian P."/>
        </authorList>
    </citation>
    <scope>NUCLEOTIDE SEQUENCE [LARGE SCALE GENOMIC DNA]</scope>
    <source>
        <strain evidence="4 5">MCCC 1A02139</strain>
    </source>
</reference>
<dbReference type="PIRSF" id="PIRSF032079">
    <property type="entry name" value="UCP032079"/>
    <property type="match status" value="1"/>
</dbReference>
<gene>
    <name evidence="4" type="ORF">AUP44_06980</name>
</gene>
<comment type="caution">
    <text evidence="4">The sequence shown here is derived from an EMBL/GenBank/DDBJ whole genome shotgun (WGS) entry which is preliminary data.</text>
</comment>
<proteinExistence type="inferred from homology"/>
<protein>
    <recommendedName>
        <fullName evidence="3">Ubiquinol-cytochrome c chaperone domain-containing protein</fullName>
    </recommendedName>
</protein>
<dbReference type="GeneID" id="97241751"/>
<dbReference type="PANTHER" id="PTHR12184">
    <property type="entry name" value="UBIQUINOL-CYTOCHROME C REDUCTASE COMPLEX ASSEMBLY FACTOR 1 FAMILY MEMBER"/>
    <property type="match status" value="1"/>
</dbReference>
<dbReference type="RefSeq" id="WP_062765122.1">
    <property type="nucleotide sequence ID" value="NZ_CP121045.1"/>
</dbReference>
<evidence type="ECO:0000256" key="2">
    <source>
        <dbReference type="ARBA" id="ARBA00006436"/>
    </source>
</evidence>
<comment type="similarity">
    <text evidence="1">Belongs to the CBP3 family.</text>
</comment>
<evidence type="ECO:0000259" key="3">
    <source>
        <dbReference type="Pfam" id="PF03981"/>
    </source>
</evidence>
<feature type="domain" description="Ubiquinol-cytochrome c chaperone" evidence="3">
    <location>
        <begin position="34"/>
        <end position="180"/>
    </location>
</feature>
<dbReference type="Pfam" id="PF03981">
    <property type="entry name" value="Ubiq_cyt_C_chap"/>
    <property type="match status" value="1"/>
</dbReference>
<evidence type="ECO:0000313" key="5">
    <source>
        <dbReference type="Proteomes" id="UP000075787"/>
    </source>
</evidence>
<dbReference type="AlphaFoldDB" id="A0A162KRL5"/>
<evidence type="ECO:0000256" key="1">
    <source>
        <dbReference type="ARBA" id="ARBA00006407"/>
    </source>
</evidence>
<evidence type="ECO:0000313" key="4">
    <source>
        <dbReference type="EMBL" id="KYO51944.1"/>
    </source>
</evidence>
<name>A0A162KRL5_9PROT</name>